<proteinExistence type="predicted"/>
<keyword evidence="2" id="KW-1185">Reference proteome</keyword>
<dbReference type="AlphaFoldDB" id="A0A4T0FVE1"/>
<protein>
    <submittedName>
        <fullName evidence="1">Uncharacterized protein</fullName>
    </submittedName>
</protein>
<dbReference type="Proteomes" id="UP000310189">
    <property type="component" value="Unassembled WGS sequence"/>
</dbReference>
<gene>
    <name evidence="1" type="ORF">E3P99_01315</name>
</gene>
<dbReference type="EMBL" id="SPNW01000015">
    <property type="protein sequence ID" value="TIA90956.1"/>
    <property type="molecule type" value="Genomic_DNA"/>
</dbReference>
<reference evidence="1 2" key="1">
    <citation type="submission" date="2019-03" db="EMBL/GenBank/DDBJ databases">
        <title>Sequencing 23 genomes of Wallemia ichthyophaga.</title>
        <authorList>
            <person name="Gostincar C."/>
        </authorList>
    </citation>
    <scope>NUCLEOTIDE SEQUENCE [LARGE SCALE GENOMIC DNA]</scope>
    <source>
        <strain evidence="1 2">EXF-5753</strain>
    </source>
</reference>
<evidence type="ECO:0000313" key="1">
    <source>
        <dbReference type="EMBL" id="TIA90956.1"/>
    </source>
</evidence>
<sequence>MTSYSFAIATEGDAIFRSSLPECGICARYDDAAMQLVIECDGKTVATITHAVNDDGRLYLRQHLLKRRVEVYSEDIGRVCGGEGGEGHEKLSLEVYGAEKLSCIGNEIRTQTHQVVGKYTEKRSKWGIRRLPYLEVSHERYARPSFLLLVAARLFTTLVNDSRLDALARKHDLTQYDKRLGMVVNEQAPNCF</sequence>
<evidence type="ECO:0000313" key="2">
    <source>
        <dbReference type="Proteomes" id="UP000310189"/>
    </source>
</evidence>
<name>A0A4T0FVE1_9BASI</name>
<organism evidence="1 2">
    <name type="scientific">Wallemia hederae</name>
    <dbReference type="NCBI Taxonomy" id="1540922"/>
    <lineage>
        <taxon>Eukaryota</taxon>
        <taxon>Fungi</taxon>
        <taxon>Dikarya</taxon>
        <taxon>Basidiomycota</taxon>
        <taxon>Wallemiomycotina</taxon>
        <taxon>Wallemiomycetes</taxon>
        <taxon>Wallemiales</taxon>
        <taxon>Wallemiaceae</taxon>
        <taxon>Wallemia</taxon>
    </lineage>
</organism>
<accession>A0A4T0FVE1</accession>
<comment type="caution">
    <text evidence="1">The sequence shown here is derived from an EMBL/GenBank/DDBJ whole genome shotgun (WGS) entry which is preliminary data.</text>
</comment>